<name>A0A2C5X885_9HYPO</name>
<keyword evidence="4" id="KW-1185">Reference proteome</keyword>
<feature type="compositionally biased region" description="Low complexity" evidence="1">
    <location>
        <begin position="724"/>
        <end position="744"/>
    </location>
</feature>
<evidence type="ECO:0000313" key="3">
    <source>
        <dbReference type="EMBL" id="PHH60859.1"/>
    </source>
</evidence>
<feature type="compositionally biased region" description="Low complexity" evidence="1">
    <location>
        <begin position="594"/>
        <end position="605"/>
    </location>
</feature>
<feature type="domain" description="ADF-H" evidence="2">
    <location>
        <begin position="8"/>
        <end position="123"/>
    </location>
</feature>
<feature type="region of interest" description="Disordered" evidence="1">
    <location>
        <begin position="587"/>
        <end position="760"/>
    </location>
</feature>
<feature type="compositionally biased region" description="Polar residues" evidence="1">
    <location>
        <begin position="296"/>
        <end position="305"/>
    </location>
</feature>
<dbReference type="OrthoDB" id="74412at2759"/>
<dbReference type="InterPro" id="IPR029006">
    <property type="entry name" value="ADF-H/Gelsolin-like_dom_sf"/>
</dbReference>
<dbReference type="Pfam" id="PF00241">
    <property type="entry name" value="Cofilin_ADF"/>
    <property type="match status" value="1"/>
</dbReference>
<feature type="compositionally biased region" description="Basic and acidic residues" evidence="1">
    <location>
        <begin position="457"/>
        <end position="486"/>
    </location>
</feature>
<feature type="compositionally biased region" description="Polar residues" evidence="1">
    <location>
        <begin position="385"/>
        <end position="395"/>
    </location>
</feature>
<dbReference type="AlphaFoldDB" id="A0A2C5X885"/>
<sequence>MSLNGLEDGSVSEALDTVLSDPEAWLLLNYASRDQVAVLRQGKEGIAEMRSAISKHSESSPLYGLLRYGSKRVVVKYLPDDCSRLIRARVAVHFEAVCERFTPYETTIEITSADHLTDSRLASACCLHSPSASVSSSTWSRRRRLTETLDDESAAQGATKRQSLASESAAGSAVLVESVKLDSLLASSPEHSKFSADSTAELPMFVGADSRPISPAKSSDADSAMSYLYAKHRVKLAPRPSLDVNGRPQTAGNFRPVSAIPAGFKLFGKGSKKDKSKKQEAGVELAIAEEKAVRPATSSGLVQDGSTASAAKKATLSPEKMRLIKAMKLREKNKKKRDHGAVEAVDRGQQQDSVDATRAAMHVAQADSRPASPVAAPSEADDSTKPSSLSESTDGTVGAKDDEAQTSSQQHGPSSPGGMTDCNRAEHQGQPGEGEATQQEGGPEEQEGGPEEQEGGPEEHVGGEEQVGGEEHIAGEEQVAGEEHIAGDGQLPPSVSHLLDDEHLMQELQSATVEQAKSMPVSAGLCADTTMARQQAPRTASNPVRTQAAGAPQAPARSLSSGAPANLAKKSNIGSSISQRIKALEKLSGTAGEAVPASSLLSAPASRERPSSTFFAVKRSPSVADRAGLLRPDAPAAAAEPPGSVTRRLGVFEPPPGSKADSVSVTAKIVGRDSADEGQLKQSPLLVNHHVATPGPDDEPHDDCRNRLSSSLAMAKDWSKPQNSTLGSRRSVSSRRSSASLSTADAQSLADDARSAAGDKKLSRAGRFMRRLSTLSGSRSKSAAAGLAEAVAEEEAQRQASPTIVSYMGDVNVQFPDNLLWKRRNMCLDSQGFLVLGVLPAQTTRQAHASKRYHLSQFRAPYMPDVEVQELPNSVVLDFVHGTSIQVACEDRAGQQNVLDILQEAHASVTASA</sequence>
<feature type="compositionally biased region" description="Basic residues" evidence="1">
    <location>
        <begin position="323"/>
        <end position="338"/>
    </location>
</feature>
<organism evidence="3 4">
    <name type="scientific">Ophiocordyceps australis</name>
    <dbReference type="NCBI Taxonomy" id="1399860"/>
    <lineage>
        <taxon>Eukaryota</taxon>
        <taxon>Fungi</taxon>
        <taxon>Dikarya</taxon>
        <taxon>Ascomycota</taxon>
        <taxon>Pezizomycotina</taxon>
        <taxon>Sordariomycetes</taxon>
        <taxon>Hypocreomycetidae</taxon>
        <taxon>Hypocreales</taxon>
        <taxon>Ophiocordycipitaceae</taxon>
        <taxon>Ophiocordyceps</taxon>
    </lineage>
</organism>
<protein>
    <recommendedName>
        <fullName evidence="2">ADF-H domain-containing protein</fullName>
    </recommendedName>
</protein>
<dbReference type="STRING" id="1399860.A0A2C5X885"/>
<feature type="compositionally biased region" description="Basic and acidic residues" evidence="1">
    <location>
        <begin position="670"/>
        <end position="679"/>
    </location>
</feature>
<dbReference type="EMBL" id="NJET01000126">
    <property type="protein sequence ID" value="PHH60859.1"/>
    <property type="molecule type" value="Genomic_DNA"/>
</dbReference>
<accession>A0A2C5X885</accession>
<evidence type="ECO:0000259" key="2">
    <source>
        <dbReference type="Pfam" id="PF00241"/>
    </source>
</evidence>
<evidence type="ECO:0000313" key="4">
    <source>
        <dbReference type="Proteomes" id="UP000226192"/>
    </source>
</evidence>
<gene>
    <name evidence="3" type="ORF">CDD81_1106</name>
</gene>
<feature type="region of interest" description="Disordered" evidence="1">
    <location>
        <begin position="524"/>
        <end position="574"/>
    </location>
</feature>
<dbReference type="Gene3D" id="3.40.20.10">
    <property type="entry name" value="Severin"/>
    <property type="match status" value="1"/>
</dbReference>
<feature type="compositionally biased region" description="Polar residues" evidence="1">
    <location>
        <begin position="531"/>
        <end position="545"/>
    </location>
</feature>
<dbReference type="SUPFAM" id="SSF55753">
    <property type="entry name" value="Actin depolymerizing proteins"/>
    <property type="match status" value="1"/>
</dbReference>
<evidence type="ECO:0000256" key="1">
    <source>
        <dbReference type="SAM" id="MobiDB-lite"/>
    </source>
</evidence>
<proteinExistence type="predicted"/>
<reference evidence="3 4" key="1">
    <citation type="submission" date="2017-06" db="EMBL/GenBank/DDBJ databases">
        <title>Ant-infecting Ophiocordyceps genomes reveal a high diversity of potential behavioral manipulation genes and a possible major role for enterotoxins.</title>
        <authorList>
            <person name="De Bekker C."/>
            <person name="Evans H.C."/>
            <person name="Brachmann A."/>
            <person name="Hughes D.P."/>
        </authorList>
    </citation>
    <scope>NUCLEOTIDE SEQUENCE [LARGE SCALE GENOMIC DNA]</scope>
    <source>
        <strain evidence="3 4">Map64</strain>
    </source>
</reference>
<feature type="compositionally biased region" description="Low complexity" evidence="1">
    <location>
        <begin position="407"/>
        <end position="418"/>
    </location>
</feature>
<feature type="region of interest" description="Disordered" evidence="1">
    <location>
        <begin position="294"/>
        <end position="502"/>
    </location>
</feature>
<feature type="compositionally biased region" description="Low complexity" evidence="1">
    <location>
        <begin position="428"/>
        <end position="441"/>
    </location>
</feature>
<feature type="compositionally biased region" description="Low complexity" evidence="1">
    <location>
        <begin position="632"/>
        <end position="642"/>
    </location>
</feature>
<dbReference type="Proteomes" id="UP000226192">
    <property type="component" value="Unassembled WGS sequence"/>
</dbReference>
<comment type="caution">
    <text evidence="3">The sequence shown here is derived from an EMBL/GenBank/DDBJ whole genome shotgun (WGS) entry which is preliminary data.</text>
</comment>
<feature type="compositionally biased region" description="Low complexity" evidence="1">
    <location>
        <begin position="306"/>
        <end position="315"/>
    </location>
</feature>
<feature type="compositionally biased region" description="Basic and acidic residues" evidence="1">
    <location>
        <begin position="751"/>
        <end position="760"/>
    </location>
</feature>
<dbReference type="InterPro" id="IPR002108">
    <property type="entry name" value="ADF-H"/>
</dbReference>
<feature type="compositionally biased region" description="Acidic residues" evidence="1">
    <location>
        <begin position="442"/>
        <end position="456"/>
    </location>
</feature>
<dbReference type="GO" id="GO:0003779">
    <property type="term" value="F:actin binding"/>
    <property type="evidence" value="ECO:0007669"/>
    <property type="project" value="InterPro"/>
</dbReference>